<evidence type="ECO:0000256" key="1">
    <source>
        <dbReference type="ARBA" id="ARBA00010876"/>
    </source>
</evidence>
<dbReference type="Proteomes" id="UP000178577">
    <property type="component" value="Unassembled WGS sequence"/>
</dbReference>
<evidence type="ECO:0000259" key="3">
    <source>
        <dbReference type="Pfam" id="PF00849"/>
    </source>
</evidence>
<protein>
    <recommendedName>
        <fullName evidence="3">Pseudouridine synthase RsuA/RluA-like domain-containing protein</fullName>
    </recommendedName>
</protein>
<dbReference type="CDD" id="cd02869">
    <property type="entry name" value="PseudoU_synth_RluA_like"/>
    <property type="match status" value="1"/>
</dbReference>
<dbReference type="GO" id="GO:0000455">
    <property type="term" value="P:enzyme-directed rRNA pseudouridine synthesis"/>
    <property type="evidence" value="ECO:0007669"/>
    <property type="project" value="TreeGrafter"/>
</dbReference>
<dbReference type="EMBL" id="MFAY01000023">
    <property type="protein sequence ID" value="OGD88902.1"/>
    <property type="molecule type" value="Genomic_DNA"/>
</dbReference>
<dbReference type="GO" id="GO:0009982">
    <property type="term" value="F:pseudouridine synthase activity"/>
    <property type="evidence" value="ECO:0007669"/>
    <property type="project" value="InterPro"/>
</dbReference>
<dbReference type="SUPFAM" id="SSF55120">
    <property type="entry name" value="Pseudouridine synthase"/>
    <property type="match status" value="1"/>
</dbReference>
<dbReference type="PANTHER" id="PTHR21600:SF44">
    <property type="entry name" value="RIBOSOMAL LARGE SUBUNIT PSEUDOURIDINE SYNTHASE D"/>
    <property type="match status" value="1"/>
</dbReference>
<reference evidence="4 5" key="1">
    <citation type="journal article" date="2016" name="Nat. Commun.">
        <title>Thousands of microbial genomes shed light on interconnected biogeochemical processes in an aquifer system.</title>
        <authorList>
            <person name="Anantharaman K."/>
            <person name="Brown C.T."/>
            <person name="Hug L.A."/>
            <person name="Sharon I."/>
            <person name="Castelle C.J."/>
            <person name="Probst A.J."/>
            <person name="Thomas B.C."/>
            <person name="Singh A."/>
            <person name="Wilkins M.J."/>
            <person name="Karaoz U."/>
            <person name="Brodie E.L."/>
            <person name="Williams K.H."/>
            <person name="Hubbard S.S."/>
            <person name="Banfield J.F."/>
        </authorList>
    </citation>
    <scope>NUCLEOTIDE SEQUENCE [LARGE SCALE GENOMIC DNA]</scope>
</reference>
<feature type="domain" description="Pseudouridine synthase RsuA/RluA-like" evidence="3">
    <location>
        <begin position="14"/>
        <end position="202"/>
    </location>
</feature>
<organism evidence="4 5">
    <name type="scientific">Candidatus Curtissbacteria bacterium RIFCSPHIGHO2_01_FULL_40_12</name>
    <dbReference type="NCBI Taxonomy" id="1797710"/>
    <lineage>
        <taxon>Bacteria</taxon>
        <taxon>Candidatus Curtissiibacteriota</taxon>
    </lineage>
</organism>
<dbReference type="AlphaFoldDB" id="A0A1F5GAI9"/>
<proteinExistence type="inferred from homology"/>
<dbReference type="InterPro" id="IPR006224">
    <property type="entry name" value="PsdUridine_synth_RluA-like_CS"/>
</dbReference>
<dbReference type="GO" id="GO:0003723">
    <property type="term" value="F:RNA binding"/>
    <property type="evidence" value="ECO:0007669"/>
    <property type="project" value="InterPro"/>
</dbReference>
<dbReference type="GO" id="GO:0140098">
    <property type="term" value="F:catalytic activity, acting on RNA"/>
    <property type="evidence" value="ECO:0007669"/>
    <property type="project" value="UniProtKB-ARBA"/>
</dbReference>
<sequence>MARKLNIIFEDEYILVVEKPSGQVVNRSVTIKEETLQDQLSQYFHLGESLGIGGRAGIVHRLDRETSGLLLVAKTQKAFDFLQRQFKERTIKKEYLALVHGLIKEKQGTVESRLTRIGKFGKFGIADRRSADGREAKTDYKKISNFKLRSFSLKKQISNLENLSSSFSKSRVNYLMHHACDYTLLRLYPKTGRTHQVRVHLKSIGHAVVSDSIYTPRKLLAFDLAWCPRLFLHAAQIEFTHPKSKKIVKFKSLLPKELKNAILNLEEVK</sequence>
<name>A0A1F5GAI9_9BACT</name>
<dbReference type="Gene3D" id="3.30.2350.10">
    <property type="entry name" value="Pseudouridine synthase"/>
    <property type="match status" value="1"/>
</dbReference>
<evidence type="ECO:0000256" key="2">
    <source>
        <dbReference type="ARBA" id="ARBA00023235"/>
    </source>
</evidence>
<comment type="similarity">
    <text evidence="1">Belongs to the pseudouridine synthase RluA family.</text>
</comment>
<gene>
    <name evidence="4" type="ORF">A2693_04000</name>
</gene>
<dbReference type="InterPro" id="IPR020103">
    <property type="entry name" value="PsdUridine_synth_cat_dom_sf"/>
</dbReference>
<dbReference type="PANTHER" id="PTHR21600">
    <property type="entry name" value="MITOCHONDRIAL RNA PSEUDOURIDINE SYNTHASE"/>
    <property type="match status" value="1"/>
</dbReference>
<accession>A0A1F5GAI9</accession>
<dbReference type="Pfam" id="PF00849">
    <property type="entry name" value="PseudoU_synth_2"/>
    <property type="match status" value="1"/>
</dbReference>
<dbReference type="PROSITE" id="PS01129">
    <property type="entry name" value="PSI_RLU"/>
    <property type="match status" value="1"/>
</dbReference>
<dbReference type="InterPro" id="IPR050188">
    <property type="entry name" value="RluA_PseudoU_synthase"/>
</dbReference>
<evidence type="ECO:0000313" key="4">
    <source>
        <dbReference type="EMBL" id="OGD88902.1"/>
    </source>
</evidence>
<evidence type="ECO:0000313" key="5">
    <source>
        <dbReference type="Proteomes" id="UP000178577"/>
    </source>
</evidence>
<dbReference type="InterPro" id="IPR006145">
    <property type="entry name" value="PsdUridine_synth_RsuA/RluA"/>
</dbReference>
<comment type="caution">
    <text evidence="4">The sequence shown here is derived from an EMBL/GenBank/DDBJ whole genome shotgun (WGS) entry which is preliminary data.</text>
</comment>
<keyword evidence="2" id="KW-0413">Isomerase</keyword>